<evidence type="ECO:0000313" key="2">
    <source>
        <dbReference type="EMBL" id="WTP88715.1"/>
    </source>
</evidence>
<accession>A0AAU1I3B4</accession>
<sequence length="364" mass="39180">MTAALNRTRGDVPEELTSTVDTLAAALRTVTDPATTPQDREAVTESAKKLASALSVISDDSTPRELRDQLTVLVKQMTSTLAVGQEPDVPPEDGARLLVVVERTASALDAIGDSGTPKKLRGELAAIVEEVSYALEQSRGQGEMGMTALWVSSAMGFLTLSTAQPEETATQPEPSRTRSEQSGTSQQHDPLAKAIHQVTQSMKEATDSRNSPEKRNEARKEMSDRTTGMKDEHDKAASEQEPPDAPVGKAAEVCTNAILKALPDRRLEKGLKDLTPSNWDSAGVKDFWKAKENGNEVLDVRAQLENDEHTHAPFDIGPLIEELAELLPGKELNATLGQPALHCKQTAVYLDQDGITAGSWLGEG</sequence>
<reference evidence="2" key="1">
    <citation type="submission" date="2022-10" db="EMBL/GenBank/DDBJ databases">
        <title>The complete genomes of actinobacterial strains from the NBC collection.</title>
        <authorList>
            <person name="Joergensen T.S."/>
            <person name="Alvarez Arevalo M."/>
            <person name="Sterndorff E.B."/>
            <person name="Faurdal D."/>
            <person name="Vuksanovic O."/>
            <person name="Mourched A.-S."/>
            <person name="Charusanti P."/>
            <person name="Shaw S."/>
            <person name="Blin K."/>
            <person name="Weber T."/>
        </authorList>
    </citation>
    <scope>NUCLEOTIDE SEQUENCE</scope>
    <source>
        <strain evidence="2">NBC 00180</strain>
    </source>
</reference>
<dbReference type="EMBL" id="CP108140">
    <property type="protein sequence ID" value="WTP88715.1"/>
    <property type="molecule type" value="Genomic_DNA"/>
</dbReference>
<feature type="compositionally biased region" description="Basic and acidic residues" evidence="1">
    <location>
        <begin position="204"/>
        <end position="238"/>
    </location>
</feature>
<protein>
    <submittedName>
        <fullName evidence="2">Uncharacterized protein</fullName>
    </submittedName>
</protein>
<dbReference type="AlphaFoldDB" id="A0AAU1I3B4"/>
<proteinExistence type="predicted"/>
<organism evidence="2">
    <name type="scientific">Streptomyces sp. NBC_00180</name>
    <dbReference type="NCBI Taxonomy" id="2903632"/>
    <lineage>
        <taxon>Bacteria</taxon>
        <taxon>Bacillati</taxon>
        <taxon>Actinomycetota</taxon>
        <taxon>Actinomycetes</taxon>
        <taxon>Kitasatosporales</taxon>
        <taxon>Streptomycetaceae</taxon>
        <taxon>Streptomyces</taxon>
    </lineage>
</organism>
<evidence type="ECO:0000256" key="1">
    <source>
        <dbReference type="SAM" id="MobiDB-lite"/>
    </source>
</evidence>
<feature type="compositionally biased region" description="Polar residues" evidence="1">
    <location>
        <begin position="164"/>
        <end position="188"/>
    </location>
</feature>
<name>A0AAU1I3B4_9ACTN</name>
<feature type="region of interest" description="Disordered" evidence="1">
    <location>
        <begin position="164"/>
        <end position="249"/>
    </location>
</feature>
<gene>
    <name evidence="2" type="ORF">OG477_26680</name>
</gene>